<dbReference type="PIRSF" id="PIRSF000097">
    <property type="entry name" value="AKR"/>
    <property type="match status" value="1"/>
</dbReference>
<evidence type="ECO:0000259" key="1">
    <source>
        <dbReference type="Pfam" id="PF00248"/>
    </source>
</evidence>
<dbReference type="InterPro" id="IPR044496">
    <property type="entry name" value="AKR3G"/>
</dbReference>
<dbReference type="PROSITE" id="PS00798">
    <property type="entry name" value="ALDOKETO_REDUCTASE_1"/>
    <property type="match status" value="1"/>
</dbReference>
<dbReference type="InterPro" id="IPR036812">
    <property type="entry name" value="NAD(P)_OxRdtase_dom_sf"/>
</dbReference>
<dbReference type="InterPro" id="IPR018170">
    <property type="entry name" value="Aldo/ket_reductase_CS"/>
</dbReference>
<comment type="caution">
    <text evidence="2">The sequence shown here is derived from an EMBL/GenBank/DDBJ whole genome shotgun (WGS) entry which is preliminary data.</text>
</comment>
<evidence type="ECO:0000313" key="2">
    <source>
        <dbReference type="EMBL" id="MDN5210689.1"/>
    </source>
</evidence>
<keyword evidence="3" id="KW-1185">Reference proteome</keyword>
<dbReference type="RefSeq" id="WP_346756031.1">
    <property type="nucleotide sequence ID" value="NZ_JAUJEB010000001.1"/>
</dbReference>
<name>A0ABT8KZ44_9BACT</name>
<dbReference type="PANTHER" id="PTHR11732">
    <property type="entry name" value="ALDO/KETO REDUCTASE"/>
    <property type="match status" value="1"/>
</dbReference>
<sequence length="317" mass="36149">MKVFEFQNGDKMPMLGLGTWKAAPGQVYDAVREAIKIGYRHFDCAAIYRNEEEIGQAFEDVFAAGEVTREELWITSKLWNNAHGEENVLSALQKTLADLRLSYLDLYLIHWPVALKPEVLFPESGTDFFSLEEKPIANTWKGMENVVKAGLTRHIGVSNFTINKLKQLLNTCDIRPEMNQIEMHPFLQQPEMIKYCQEQHIFLTAYSPLGSGDRPDILKSSDEVSLLENEVIMRIAEAKGCSPAQVLIQWALERGTAVIPKSANPVRLKQNFESTTVQLGPDDMNEIARLDQHARYIKGIFWTMPESPYTVEELWDE</sequence>
<feature type="domain" description="NADP-dependent oxidoreductase" evidence="1">
    <location>
        <begin position="15"/>
        <end position="291"/>
    </location>
</feature>
<dbReference type="Pfam" id="PF00248">
    <property type="entry name" value="Aldo_ket_red"/>
    <property type="match status" value="1"/>
</dbReference>
<reference evidence="2" key="1">
    <citation type="submission" date="2023-06" db="EMBL/GenBank/DDBJ databases">
        <title>Genomic of Agaribacillus aureum.</title>
        <authorList>
            <person name="Wang G."/>
        </authorList>
    </citation>
    <scope>NUCLEOTIDE SEQUENCE</scope>
    <source>
        <strain evidence="2">BMA12</strain>
    </source>
</reference>
<evidence type="ECO:0000313" key="3">
    <source>
        <dbReference type="Proteomes" id="UP001172083"/>
    </source>
</evidence>
<dbReference type="InterPro" id="IPR020471">
    <property type="entry name" value="AKR"/>
</dbReference>
<accession>A0ABT8KZ44</accession>
<dbReference type="SUPFAM" id="SSF51430">
    <property type="entry name" value="NAD(P)-linked oxidoreductase"/>
    <property type="match status" value="1"/>
</dbReference>
<organism evidence="2 3">
    <name type="scientific">Agaribacillus aureus</name>
    <dbReference type="NCBI Taxonomy" id="3051825"/>
    <lineage>
        <taxon>Bacteria</taxon>
        <taxon>Pseudomonadati</taxon>
        <taxon>Bacteroidota</taxon>
        <taxon>Cytophagia</taxon>
        <taxon>Cytophagales</taxon>
        <taxon>Splendidivirgaceae</taxon>
        <taxon>Agaribacillus</taxon>
    </lineage>
</organism>
<dbReference type="CDD" id="cd19123">
    <property type="entry name" value="AKR_AKR3G1"/>
    <property type="match status" value="1"/>
</dbReference>
<dbReference type="PRINTS" id="PR00069">
    <property type="entry name" value="ALDKETRDTASE"/>
</dbReference>
<dbReference type="Proteomes" id="UP001172083">
    <property type="component" value="Unassembled WGS sequence"/>
</dbReference>
<protein>
    <submittedName>
        <fullName evidence="2">Aldo/keto reductase</fullName>
    </submittedName>
</protein>
<proteinExistence type="predicted"/>
<dbReference type="EMBL" id="JAUJEB010000001">
    <property type="protein sequence ID" value="MDN5210689.1"/>
    <property type="molecule type" value="Genomic_DNA"/>
</dbReference>
<gene>
    <name evidence="2" type="ORF">QQ020_01480</name>
</gene>
<dbReference type="PROSITE" id="PS00062">
    <property type="entry name" value="ALDOKETO_REDUCTASE_2"/>
    <property type="match status" value="1"/>
</dbReference>
<dbReference type="InterPro" id="IPR023210">
    <property type="entry name" value="NADP_OxRdtase_dom"/>
</dbReference>
<dbReference type="Gene3D" id="3.20.20.100">
    <property type="entry name" value="NADP-dependent oxidoreductase domain"/>
    <property type="match status" value="1"/>
</dbReference>